<feature type="transmembrane region" description="Helical" evidence="1">
    <location>
        <begin position="6"/>
        <end position="26"/>
    </location>
</feature>
<protein>
    <submittedName>
        <fullName evidence="2">Uncharacterized protein</fullName>
    </submittedName>
</protein>
<evidence type="ECO:0000313" key="3">
    <source>
        <dbReference type="Proteomes" id="UP000470404"/>
    </source>
</evidence>
<sequence>MGWTILVLGGAAALAAGLCAYVVLLAELARHFPDDRRPARREAGRQAMVAAGFFLMLGAVLAVVLPRVLARAP</sequence>
<reference evidence="2 3" key="1">
    <citation type="submission" date="2020-01" db="EMBL/GenBank/DDBJ databases">
        <title>Insect and environment-associated Actinomycetes.</title>
        <authorList>
            <person name="Currrie C."/>
            <person name="Chevrette M."/>
            <person name="Carlson C."/>
            <person name="Stubbendieck R."/>
            <person name="Wendt-Pienkowski E."/>
        </authorList>
    </citation>
    <scope>NUCLEOTIDE SEQUENCE [LARGE SCALE GENOMIC DNA]</scope>
    <source>
        <strain evidence="2 3">SID8386</strain>
    </source>
</reference>
<feature type="transmembrane region" description="Helical" evidence="1">
    <location>
        <begin position="47"/>
        <end position="69"/>
    </location>
</feature>
<keyword evidence="3" id="KW-1185">Reference proteome</keyword>
<name>A0ABX0BUY5_9PSEU</name>
<dbReference type="RefSeq" id="WP_067588480.1">
    <property type="nucleotide sequence ID" value="NZ_JAAGNC010000126.1"/>
</dbReference>
<keyword evidence="1" id="KW-1133">Transmembrane helix</keyword>
<evidence type="ECO:0000256" key="1">
    <source>
        <dbReference type="SAM" id="Phobius"/>
    </source>
</evidence>
<keyword evidence="1" id="KW-0812">Transmembrane</keyword>
<evidence type="ECO:0000313" key="2">
    <source>
        <dbReference type="EMBL" id="NEC58733.1"/>
    </source>
</evidence>
<gene>
    <name evidence="2" type="ORF">G3I59_24805</name>
</gene>
<proteinExistence type="predicted"/>
<dbReference type="Proteomes" id="UP000470404">
    <property type="component" value="Unassembled WGS sequence"/>
</dbReference>
<keyword evidence="1" id="KW-0472">Membrane</keyword>
<comment type="caution">
    <text evidence="2">The sequence shown here is derived from an EMBL/GenBank/DDBJ whole genome shotgun (WGS) entry which is preliminary data.</text>
</comment>
<organism evidence="2 3">
    <name type="scientific">Amycolatopsis rubida</name>
    <dbReference type="NCBI Taxonomy" id="112413"/>
    <lineage>
        <taxon>Bacteria</taxon>
        <taxon>Bacillati</taxon>
        <taxon>Actinomycetota</taxon>
        <taxon>Actinomycetes</taxon>
        <taxon>Pseudonocardiales</taxon>
        <taxon>Pseudonocardiaceae</taxon>
        <taxon>Amycolatopsis</taxon>
    </lineage>
</organism>
<dbReference type="EMBL" id="JAAGNC010000126">
    <property type="protein sequence ID" value="NEC58733.1"/>
    <property type="molecule type" value="Genomic_DNA"/>
</dbReference>
<accession>A0ABX0BUY5</accession>